<comment type="caution">
    <text evidence="1">The sequence shown here is derived from an EMBL/GenBank/DDBJ whole genome shotgun (WGS) entry which is preliminary data.</text>
</comment>
<dbReference type="PANTHER" id="PTHR34374">
    <property type="entry name" value="LARGE RIBOSOMAL RNA SUBUNIT ACCUMULATION PROTEIN YCED HOMOLOG 1, CHLOROPLASTIC"/>
    <property type="match status" value="1"/>
</dbReference>
<accession>A0A8X9A5U7</accession>
<organism evidence="1">
    <name type="scientific">Salvia splendens</name>
    <name type="common">Scarlet sage</name>
    <dbReference type="NCBI Taxonomy" id="180675"/>
    <lineage>
        <taxon>Eukaryota</taxon>
        <taxon>Viridiplantae</taxon>
        <taxon>Streptophyta</taxon>
        <taxon>Embryophyta</taxon>
        <taxon>Tracheophyta</taxon>
        <taxon>Spermatophyta</taxon>
        <taxon>Magnoliopsida</taxon>
        <taxon>eudicotyledons</taxon>
        <taxon>Gunneridae</taxon>
        <taxon>Pentapetalae</taxon>
        <taxon>asterids</taxon>
        <taxon>lamiids</taxon>
        <taxon>Lamiales</taxon>
        <taxon>Lamiaceae</taxon>
        <taxon>Nepetoideae</taxon>
        <taxon>Mentheae</taxon>
        <taxon>Salviinae</taxon>
        <taxon>Salvia</taxon>
        <taxon>Salvia subgen. Calosphace</taxon>
        <taxon>core Calosphace</taxon>
    </lineage>
</organism>
<dbReference type="AlphaFoldDB" id="A0A8X9A5U7"/>
<dbReference type="Proteomes" id="UP000298416">
    <property type="component" value="Unassembled WGS sequence"/>
</dbReference>
<name>A0A8X9A5U7_SALSN</name>
<protein>
    <submittedName>
        <fullName evidence="1">Uncharacterized protein</fullName>
    </submittedName>
</protein>
<dbReference type="PANTHER" id="PTHR34374:SF1">
    <property type="entry name" value="LARGE RIBOSOMAL RNA SUBUNIT ACCUMULATION PROTEIN YCED HOMOLOG 1, CHLOROPLASTIC"/>
    <property type="match status" value="1"/>
</dbReference>
<evidence type="ECO:0000313" key="2">
    <source>
        <dbReference type="Proteomes" id="UP000298416"/>
    </source>
</evidence>
<keyword evidence="2" id="KW-1185">Reference proteome</keyword>
<reference evidence="1" key="2">
    <citation type="submission" date="2020-08" db="EMBL/GenBank/DDBJ databases">
        <title>Plant Genome Project.</title>
        <authorList>
            <person name="Zhang R.-G."/>
        </authorList>
    </citation>
    <scope>NUCLEOTIDE SEQUENCE</scope>
    <source>
        <strain evidence="1">Huo1</strain>
        <tissue evidence="1">Leaf</tissue>
    </source>
</reference>
<dbReference type="EMBL" id="PNBA02000003">
    <property type="protein sequence ID" value="KAG6429972.1"/>
    <property type="molecule type" value="Genomic_DNA"/>
</dbReference>
<evidence type="ECO:0000313" key="1">
    <source>
        <dbReference type="EMBL" id="KAG6429972.1"/>
    </source>
</evidence>
<sequence length="245" mass="27173">MLRPIAPAPLASPPPIKFSSLHNPLTPNHQILKKRFTSSTPTLTEFSTTSHLSAQFDELSGSDWEFGDEEIIDAAEDDEGFPWEGAVMYRRNGAVSHLEYGTALESLGLAKVSSGLSKTRAFEMGLRLVNPVADFPDGTPVLISADVTRRKQKLRLDGIYFLKVEEDKDNYQCGEPAAQSLYSNFTLLLCEEPIAEPETINMGMIFGEDKFNTFETGDDDDASVDIDDQLHFPPEEKVIDISKNI</sequence>
<gene>
    <name evidence="1" type="ORF">SASPL_108031</name>
</gene>
<proteinExistence type="predicted"/>
<reference evidence="1" key="1">
    <citation type="submission" date="2018-01" db="EMBL/GenBank/DDBJ databases">
        <authorList>
            <person name="Mao J.F."/>
        </authorList>
    </citation>
    <scope>NUCLEOTIDE SEQUENCE</scope>
    <source>
        <strain evidence="1">Huo1</strain>
        <tissue evidence="1">Leaf</tissue>
    </source>
</reference>